<dbReference type="EMBL" id="JAFREL020000001">
    <property type="protein sequence ID" value="MEO1768459.1"/>
    <property type="molecule type" value="Genomic_DNA"/>
</dbReference>
<name>A0ABV0ELY7_9ENTE</name>
<proteinExistence type="predicted"/>
<sequence>MIRSTVLSVGEMAYFEDYPMLILFNETAPDELKEVCIVHRFDDPIQEMMLVKKGRIILGQQELHIQEIGSVANQNFTQLGHITLQFPTAEKAEVLPGAVLVAESEIPRISAGEQITILPE</sequence>
<feature type="modified residue" description="Phosphohistidine; by HPr" evidence="1">
    <location>
        <position position="39"/>
    </location>
</feature>
<dbReference type="PANTHER" id="PTHR40398:SF1">
    <property type="entry name" value="PTS SYSTEM GLUCITOL_SORBITOL-SPECIFIC EIIA COMPONENT"/>
    <property type="match status" value="1"/>
</dbReference>
<dbReference type="Gene3D" id="2.40.33.40">
    <property type="entry name" value="Phosphotransferase system, glucitol/sorbitol-specific IIA component"/>
    <property type="match status" value="1"/>
</dbReference>
<dbReference type="RefSeq" id="WP_207702825.1">
    <property type="nucleotide sequence ID" value="NZ_JAFREL020000001.1"/>
</dbReference>
<accession>A0ABV0ELY7</accession>
<evidence type="ECO:0000313" key="3">
    <source>
        <dbReference type="Proteomes" id="UP000664357"/>
    </source>
</evidence>
<dbReference type="PANTHER" id="PTHR40398">
    <property type="entry name" value="PTS SYSTEM GLUCITOL/SORBITOL-SPECIFIC EIIA COMPONENT"/>
    <property type="match status" value="1"/>
</dbReference>
<dbReference type="PROSITE" id="PS51097">
    <property type="entry name" value="PTS_EIIA_TYPE_5"/>
    <property type="match status" value="1"/>
</dbReference>
<keyword evidence="3" id="KW-1185">Reference proteome</keyword>
<dbReference type="InterPro" id="IPR004716">
    <property type="entry name" value="PTS_IIA_glucitol/sorbitol-sp"/>
</dbReference>
<gene>
    <name evidence="2" type="ORF">JZO67_000370</name>
</gene>
<organism evidence="2 3">
    <name type="scientific">Candidatus Enterococcus ferrettii</name>
    <dbReference type="NCBI Taxonomy" id="2815324"/>
    <lineage>
        <taxon>Bacteria</taxon>
        <taxon>Bacillati</taxon>
        <taxon>Bacillota</taxon>
        <taxon>Bacilli</taxon>
        <taxon>Lactobacillales</taxon>
        <taxon>Enterococcaceae</taxon>
        <taxon>Enterococcus</taxon>
    </lineage>
</organism>
<evidence type="ECO:0000313" key="2">
    <source>
        <dbReference type="EMBL" id="MEO1768459.1"/>
    </source>
</evidence>
<dbReference type="Pfam" id="PF03829">
    <property type="entry name" value="PTSIIA_gutA"/>
    <property type="match status" value="1"/>
</dbReference>
<evidence type="ECO:0000256" key="1">
    <source>
        <dbReference type="PROSITE-ProRule" id="PRU00420"/>
    </source>
</evidence>
<dbReference type="SUPFAM" id="SSF141530">
    <property type="entry name" value="PTSIIA/GutA-like"/>
    <property type="match status" value="1"/>
</dbReference>
<protein>
    <submittedName>
        <fullName evidence="2">PTS system, glucitol/sorbitol-specific IIA component</fullName>
    </submittedName>
</protein>
<dbReference type="Proteomes" id="UP000664357">
    <property type="component" value="Unassembled WGS sequence"/>
</dbReference>
<reference evidence="2 3" key="1">
    <citation type="submission" date="2024-02" db="EMBL/GenBank/DDBJ databases">
        <title>The Genome Sequence of Enterococcus sp. DIV0159.</title>
        <authorList>
            <person name="Earl A."/>
            <person name="Manson A."/>
            <person name="Gilmore M."/>
            <person name="Sanders J."/>
            <person name="Shea T."/>
            <person name="Howe W."/>
            <person name="Livny J."/>
            <person name="Cuomo C."/>
            <person name="Neafsey D."/>
            <person name="Birren B."/>
        </authorList>
    </citation>
    <scope>NUCLEOTIDE SEQUENCE [LARGE SCALE GENOMIC DNA]</scope>
    <source>
        <strain evidence="2 3">665A</strain>
    </source>
</reference>
<comment type="caution">
    <text evidence="2">The sequence shown here is derived from an EMBL/GenBank/DDBJ whole genome shotgun (WGS) entry which is preliminary data.</text>
</comment>
<dbReference type="InterPro" id="IPR036665">
    <property type="entry name" value="PTS_IIA_glucitol/sorbitol_sf"/>
</dbReference>